<comment type="similarity">
    <text evidence="5">Belongs to the OSBP family.</text>
</comment>
<dbReference type="InterPro" id="IPR001969">
    <property type="entry name" value="Aspartic_peptidase_AS"/>
</dbReference>
<dbReference type="PROSITE" id="PS01013">
    <property type="entry name" value="OSBP"/>
    <property type="match status" value="1"/>
</dbReference>
<dbReference type="KEGG" id="cvn:111130743"/>
<dbReference type="GO" id="GO:0004190">
    <property type="term" value="F:aspartic-type endopeptidase activity"/>
    <property type="evidence" value="ECO:0007669"/>
    <property type="project" value="InterPro"/>
</dbReference>
<evidence type="ECO:0000256" key="4">
    <source>
        <dbReference type="PROSITE-ProRule" id="PRU00023"/>
    </source>
</evidence>
<protein>
    <recommendedName>
        <fullName evidence="6">Oxysterol-binding protein</fullName>
    </recommendedName>
</protein>
<dbReference type="GO" id="GO:0006508">
    <property type="term" value="P:proteolysis"/>
    <property type="evidence" value="ECO:0007669"/>
    <property type="project" value="InterPro"/>
</dbReference>
<dbReference type="PANTHER" id="PTHR10972">
    <property type="entry name" value="OXYSTEROL-BINDING PROTEIN-RELATED"/>
    <property type="match status" value="1"/>
</dbReference>
<feature type="domain" description="Peptidase A2" evidence="10">
    <location>
        <begin position="120"/>
        <end position="134"/>
    </location>
</feature>
<dbReference type="InterPro" id="IPR037239">
    <property type="entry name" value="OSBP_sf"/>
</dbReference>
<dbReference type="PROSITE" id="PS50297">
    <property type="entry name" value="ANK_REP_REGION"/>
    <property type="match status" value="3"/>
</dbReference>
<evidence type="ECO:0000256" key="5">
    <source>
        <dbReference type="RuleBase" id="RU003844"/>
    </source>
</evidence>
<dbReference type="Gene3D" id="2.30.29.30">
    <property type="entry name" value="Pleckstrin-homology domain (PH domain)/Phosphotyrosine-binding domain (PTB)"/>
    <property type="match status" value="1"/>
</dbReference>
<dbReference type="PROSITE" id="PS50003">
    <property type="entry name" value="PH_DOMAIN"/>
    <property type="match status" value="1"/>
</dbReference>
<keyword evidence="7" id="KW-0175">Coiled coil</keyword>
<dbReference type="AlphaFoldDB" id="A0A8B8E0F1"/>
<dbReference type="GO" id="GO:0015485">
    <property type="term" value="F:cholesterol binding"/>
    <property type="evidence" value="ECO:0007669"/>
    <property type="project" value="TreeGrafter"/>
</dbReference>
<accession>A0A8B8E0F1</accession>
<dbReference type="InterPro" id="IPR000648">
    <property type="entry name" value="Oxysterol-bd"/>
</dbReference>
<evidence type="ECO:0000256" key="1">
    <source>
        <dbReference type="ARBA" id="ARBA00022448"/>
    </source>
</evidence>
<dbReference type="Pfam" id="PF12796">
    <property type="entry name" value="Ank_2"/>
    <property type="match status" value="2"/>
</dbReference>
<reference evidence="12" key="2">
    <citation type="submission" date="2025-08" db="UniProtKB">
        <authorList>
            <consortium name="RefSeq"/>
        </authorList>
    </citation>
    <scope>IDENTIFICATION</scope>
    <source>
        <tissue evidence="12">Whole sample</tissue>
    </source>
</reference>
<keyword evidence="2 6" id="KW-0445">Lipid transport</keyword>
<evidence type="ECO:0000313" key="12">
    <source>
        <dbReference type="RefSeq" id="XP_022333710.1"/>
    </source>
</evidence>
<feature type="repeat" description="ANK" evidence="4">
    <location>
        <begin position="199"/>
        <end position="231"/>
    </location>
</feature>
<dbReference type="Pfam" id="PF00169">
    <property type="entry name" value="PH"/>
    <property type="match status" value="1"/>
</dbReference>
<evidence type="ECO:0000256" key="3">
    <source>
        <dbReference type="ARBA" id="ARBA00023121"/>
    </source>
</evidence>
<dbReference type="Gene3D" id="2.40.160.120">
    <property type="match status" value="1"/>
</dbReference>
<evidence type="ECO:0000256" key="8">
    <source>
        <dbReference type="SAM" id="MobiDB-lite"/>
    </source>
</evidence>
<dbReference type="SMART" id="SM00233">
    <property type="entry name" value="PH"/>
    <property type="match status" value="1"/>
</dbReference>
<dbReference type="GO" id="GO:0097038">
    <property type="term" value="C:perinuclear endoplasmic reticulum"/>
    <property type="evidence" value="ECO:0007669"/>
    <property type="project" value="TreeGrafter"/>
</dbReference>
<keyword evidence="4" id="KW-0040">ANK repeat</keyword>
<dbReference type="InterPro" id="IPR018494">
    <property type="entry name" value="Oxysterol-bd_CS"/>
</dbReference>
<feature type="region of interest" description="Disordered" evidence="8">
    <location>
        <begin position="1"/>
        <end position="38"/>
    </location>
</feature>
<organism evidence="11 12">
    <name type="scientific">Crassostrea virginica</name>
    <name type="common">Eastern oyster</name>
    <dbReference type="NCBI Taxonomy" id="6565"/>
    <lineage>
        <taxon>Eukaryota</taxon>
        <taxon>Metazoa</taxon>
        <taxon>Spiralia</taxon>
        <taxon>Lophotrochozoa</taxon>
        <taxon>Mollusca</taxon>
        <taxon>Bivalvia</taxon>
        <taxon>Autobranchia</taxon>
        <taxon>Pteriomorphia</taxon>
        <taxon>Ostreida</taxon>
        <taxon>Ostreoidea</taxon>
        <taxon>Ostreidae</taxon>
        <taxon>Crassostrea</taxon>
    </lineage>
</organism>
<dbReference type="GeneID" id="111130743"/>
<dbReference type="SUPFAM" id="SSF50729">
    <property type="entry name" value="PH domain-like"/>
    <property type="match status" value="1"/>
</dbReference>
<dbReference type="RefSeq" id="XP_022333710.1">
    <property type="nucleotide sequence ID" value="XM_022478002.1"/>
</dbReference>
<dbReference type="InterPro" id="IPR002110">
    <property type="entry name" value="Ankyrin_rpt"/>
</dbReference>
<dbReference type="SMART" id="SM00248">
    <property type="entry name" value="ANK"/>
    <property type="match status" value="3"/>
</dbReference>
<dbReference type="Gene3D" id="1.25.40.20">
    <property type="entry name" value="Ankyrin repeat-containing domain"/>
    <property type="match status" value="2"/>
</dbReference>
<feature type="repeat" description="ANK" evidence="4">
    <location>
        <begin position="103"/>
        <end position="135"/>
    </location>
</feature>
<dbReference type="InterPro" id="IPR001849">
    <property type="entry name" value="PH_domain"/>
</dbReference>
<feature type="repeat" description="ANK" evidence="4">
    <location>
        <begin position="70"/>
        <end position="102"/>
    </location>
</feature>
<proteinExistence type="inferred from homology"/>
<dbReference type="PRINTS" id="PR01415">
    <property type="entry name" value="ANKYRIN"/>
</dbReference>
<dbReference type="Gene3D" id="3.30.70.3490">
    <property type="match status" value="1"/>
</dbReference>
<dbReference type="PROSITE" id="PS50175">
    <property type="entry name" value="ASP_PROT_RETROV"/>
    <property type="match status" value="1"/>
</dbReference>
<dbReference type="InterPro" id="IPR036770">
    <property type="entry name" value="Ankyrin_rpt-contain_sf"/>
</dbReference>
<dbReference type="Pfam" id="PF01237">
    <property type="entry name" value="Oxysterol_BP"/>
    <property type="match status" value="1"/>
</dbReference>
<dbReference type="PROSITE" id="PS00141">
    <property type="entry name" value="ASP_PROTEASE"/>
    <property type="match status" value="1"/>
</dbReference>
<dbReference type="PANTHER" id="PTHR10972:SF209">
    <property type="entry name" value="OXYSTEROL-BINDING PROTEIN"/>
    <property type="match status" value="1"/>
</dbReference>
<evidence type="ECO:0000259" key="10">
    <source>
        <dbReference type="PROSITE" id="PS50175"/>
    </source>
</evidence>
<evidence type="ECO:0000256" key="6">
    <source>
        <dbReference type="RuleBase" id="RU003845"/>
    </source>
</evidence>
<keyword evidence="11" id="KW-1185">Reference proteome</keyword>
<dbReference type="SUPFAM" id="SSF144000">
    <property type="entry name" value="Oxysterol-binding protein-like"/>
    <property type="match status" value="1"/>
</dbReference>
<dbReference type="PROSITE" id="PS50088">
    <property type="entry name" value="ANK_REPEAT"/>
    <property type="match status" value="3"/>
</dbReference>
<dbReference type="GO" id="GO:0005886">
    <property type="term" value="C:plasma membrane"/>
    <property type="evidence" value="ECO:0007669"/>
    <property type="project" value="TreeGrafter"/>
</dbReference>
<dbReference type="GO" id="GO:0006869">
    <property type="term" value="P:lipid transport"/>
    <property type="evidence" value="ECO:0007669"/>
    <property type="project" value="UniProtKB-KW"/>
</dbReference>
<evidence type="ECO:0000259" key="9">
    <source>
        <dbReference type="PROSITE" id="PS50003"/>
    </source>
</evidence>
<feature type="coiled-coil region" evidence="7">
    <location>
        <begin position="907"/>
        <end position="939"/>
    </location>
</feature>
<feature type="region of interest" description="Disordered" evidence="8">
    <location>
        <begin position="816"/>
        <end position="847"/>
    </location>
</feature>
<dbReference type="InterPro" id="IPR011993">
    <property type="entry name" value="PH-like_dom_sf"/>
</dbReference>
<keyword evidence="1 6" id="KW-0813">Transport</keyword>
<gene>
    <name evidence="12" type="primary">LOC111130743</name>
</gene>
<evidence type="ECO:0000256" key="2">
    <source>
        <dbReference type="ARBA" id="ARBA00023055"/>
    </source>
</evidence>
<dbReference type="Proteomes" id="UP000694844">
    <property type="component" value="Chromosome 1"/>
</dbReference>
<dbReference type="InterPro" id="IPR001995">
    <property type="entry name" value="Peptidase_A2_cat"/>
</dbReference>
<evidence type="ECO:0000256" key="7">
    <source>
        <dbReference type="SAM" id="Coils"/>
    </source>
</evidence>
<dbReference type="FunFam" id="2.40.160.120:FF:000005">
    <property type="entry name" value="Oxysterol-binding protein"/>
    <property type="match status" value="1"/>
</dbReference>
<evidence type="ECO:0000313" key="11">
    <source>
        <dbReference type="Proteomes" id="UP000694844"/>
    </source>
</evidence>
<dbReference type="FunFam" id="3.30.70.3490:FF:000015">
    <property type="entry name" value="Oxysterol-binding protein"/>
    <property type="match status" value="1"/>
</dbReference>
<reference evidence="11" key="1">
    <citation type="submission" date="2024-06" db="UniProtKB">
        <authorList>
            <consortium name="RefSeq"/>
        </authorList>
    </citation>
    <scope>NUCLEOTIDE SEQUENCE [LARGE SCALE GENOMIC DNA]</scope>
</reference>
<feature type="domain" description="PH" evidence="9">
    <location>
        <begin position="261"/>
        <end position="363"/>
    </location>
</feature>
<name>A0A8B8E0F1_CRAVI</name>
<dbReference type="SUPFAM" id="SSF48403">
    <property type="entry name" value="Ankyrin repeat"/>
    <property type="match status" value="1"/>
</dbReference>
<keyword evidence="3" id="KW-0446">Lipid-binding</keyword>
<dbReference type="GO" id="GO:0005829">
    <property type="term" value="C:cytosol"/>
    <property type="evidence" value="ECO:0007669"/>
    <property type="project" value="TreeGrafter"/>
</dbReference>
<dbReference type="OrthoDB" id="416222at2759"/>
<sequence length="976" mass="111055">MDDAEVSDLDHFKSASESSDEENSSLSPSDRLLTAARNGDKETIKDLTAKHKQGEITLDLNCKGNQKFNKGWTSLHLAAYFGHTEVVKILLENGAGIDFTNPNGDTALHKAAYTGRLDVVRVLLDSGADVTLLNSEGQTPRLCSKTKEISELIVAAEDHDNKEREDQFLSSIRDGKVDHVQELLKKKEKRPNLNCRDAFGNSALHIAAQANQKEIAVLLIQSGLCPDVKNRKEQTPIEFARNNEMKQILGVRPVKEFTLHPHRCEGILLKKSRFLGFKPVFVVLERGVLSYFRNRGDASTGTRRKGMRYLDGTTILLPKKSENNNSEFVLKYSDDIQHTFSTGEGDQEIERQKWLNALKDHINYSTHYMHQGVTQSDDEEVLPLGSLQDTLKTAQALQKLLEKETAGLSITGSTPHPVSSQVVIQQTQKISQMAREMCITFSQCLTLFQQQDEVRALQLKEEMEKSRVLQEALHALATEHHELEQSIAVRKPSTQRYYDTDEDEFYDCDEENLVNNEEFPVHGSFKEDVECMSYKSIQWESPNQSSQSVVEKSKYGRTKLPVPMFDRNDFSVWTILKQCIGKELSKITMPVVFNEPISFLQRITEYMEYSELLENACLCSDPVDRLKYISAFAASAISSNFERLGKPFNPLLGETFEFNRPDLGFKVISEQVSHHPPISAFHVESPNYKFHGSIHPKLKFWGKSVEVNPKGVLTLELPKYGETYTWSNVNCCVHNVIVGKLWVEHYGVQEILNHKTKHKAVLNYKQGGWFGKDLHKVEGYIYNPEKKKVKALYGSWAKELYALNPEDYEDFMKELNSGTSPSHHAKPINGASGGGDGLDDIHGKSPSSYDLQIPGQEVLWAGIPRPDYSQEYFSFTLFSMALNEITEENASQIPPTDSRLRPDIRLLEQGQIDLASAEKNRVEEKQRAARKERRKNKEEWSPLWFTYGINPSTGKEDWLFKGEYWKKDWHKCPDIF</sequence>